<proteinExistence type="predicted"/>
<dbReference type="AlphaFoldDB" id="A0A2G5PEP6"/>
<accession>A0A2G5PEP6</accession>
<reference evidence="2 3" key="1">
    <citation type="journal article" date="2017" name="Infect. Genet. Evol.">
        <title>The new phylogeny of the genus Mycobacterium: The old and the news.</title>
        <authorList>
            <person name="Tortoli E."/>
            <person name="Fedrizzi T."/>
            <person name="Meehan C.J."/>
            <person name="Trovato A."/>
            <person name="Grottola A."/>
            <person name="Giacobazzi E."/>
            <person name="Serpini G.F."/>
            <person name="Tagliazucchi S."/>
            <person name="Fabio A."/>
            <person name="Bettua C."/>
            <person name="Bertorelli R."/>
            <person name="Frascaro F."/>
            <person name="De Sanctis V."/>
            <person name="Pecorari M."/>
            <person name="Jousson O."/>
            <person name="Segata N."/>
            <person name="Cirillo D.M."/>
        </authorList>
    </citation>
    <scope>NUCLEOTIDE SEQUENCE [LARGE SCALE GENOMIC DNA]</scope>
    <source>
        <strain evidence="2 3">CIP1034565</strain>
    </source>
</reference>
<dbReference type="Proteomes" id="UP000230551">
    <property type="component" value="Unassembled WGS sequence"/>
</dbReference>
<protein>
    <submittedName>
        <fullName evidence="2">Uncharacterized protein</fullName>
    </submittedName>
</protein>
<feature type="compositionally biased region" description="Low complexity" evidence="1">
    <location>
        <begin position="41"/>
        <end position="56"/>
    </location>
</feature>
<keyword evidence="3" id="KW-1185">Reference proteome</keyword>
<name>A0A2G5PEP6_9MYCO</name>
<gene>
    <name evidence="2" type="ORF">CQY22_003830</name>
</gene>
<evidence type="ECO:0000256" key="1">
    <source>
        <dbReference type="SAM" id="MobiDB-lite"/>
    </source>
</evidence>
<dbReference type="EMBL" id="PDCN02000003">
    <property type="protein sequence ID" value="PIB76788.1"/>
    <property type="molecule type" value="Genomic_DNA"/>
</dbReference>
<organism evidence="2 3">
    <name type="scientific">Mycolicibacterium brumae</name>
    <dbReference type="NCBI Taxonomy" id="85968"/>
    <lineage>
        <taxon>Bacteria</taxon>
        <taxon>Bacillati</taxon>
        <taxon>Actinomycetota</taxon>
        <taxon>Actinomycetes</taxon>
        <taxon>Mycobacteriales</taxon>
        <taxon>Mycobacteriaceae</taxon>
        <taxon>Mycolicibacterium</taxon>
    </lineage>
</organism>
<comment type="caution">
    <text evidence="2">The sequence shown here is derived from an EMBL/GenBank/DDBJ whole genome shotgun (WGS) entry which is preliminary data.</text>
</comment>
<sequence length="63" mass="6227">MSAAARLPREGERAGVASASMASDTLCYPGGTSRYDGRTGPGPDAAAPAEIAFAGPRGSRSAT</sequence>
<feature type="region of interest" description="Disordered" evidence="1">
    <location>
        <begin position="1"/>
        <end position="63"/>
    </location>
</feature>
<evidence type="ECO:0000313" key="2">
    <source>
        <dbReference type="EMBL" id="PIB76788.1"/>
    </source>
</evidence>
<evidence type="ECO:0000313" key="3">
    <source>
        <dbReference type="Proteomes" id="UP000230551"/>
    </source>
</evidence>